<proteinExistence type="predicted"/>
<keyword evidence="2" id="KW-0732">Signal</keyword>
<dbReference type="STRING" id="1385511.GCA_000425225_02314"/>
<organism evidence="3 4">
    <name type="scientific">Pontibacillus marinus BH030004 = DSM 16465</name>
    <dbReference type="NCBI Taxonomy" id="1385511"/>
    <lineage>
        <taxon>Bacteria</taxon>
        <taxon>Bacillati</taxon>
        <taxon>Bacillota</taxon>
        <taxon>Bacilli</taxon>
        <taxon>Bacillales</taxon>
        <taxon>Bacillaceae</taxon>
        <taxon>Pontibacillus</taxon>
    </lineage>
</organism>
<reference evidence="3 4" key="1">
    <citation type="submission" date="2013-08" db="EMBL/GenBank/DDBJ databases">
        <authorList>
            <person name="Huang J."/>
            <person name="Wang G."/>
        </authorList>
    </citation>
    <scope>NUCLEOTIDE SEQUENCE [LARGE SCALE GENOMIC DNA]</scope>
    <source>
        <strain evidence="3 4">BH030004</strain>
    </source>
</reference>
<accession>A0A0A5G437</accession>
<dbReference type="Pfam" id="PF09580">
    <property type="entry name" value="Spore_YhcN_YlaJ"/>
    <property type="match status" value="1"/>
</dbReference>
<keyword evidence="4" id="KW-1185">Reference proteome</keyword>
<dbReference type="Proteomes" id="UP000030403">
    <property type="component" value="Unassembled WGS sequence"/>
</dbReference>
<comment type="caution">
    <text evidence="3">The sequence shown here is derived from an EMBL/GenBank/DDBJ whole genome shotgun (WGS) entry which is preliminary data.</text>
</comment>
<evidence type="ECO:0000256" key="2">
    <source>
        <dbReference type="SAM" id="SignalP"/>
    </source>
</evidence>
<protein>
    <recommendedName>
        <fullName evidence="5">YhcN/YlaJ family sporulation lipoprotein</fullName>
    </recommendedName>
</protein>
<feature type="region of interest" description="Disordered" evidence="1">
    <location>
        <begin position="46"/>
        <end position="67"/>
    </location>
</feature>
<evidence type="ECO:0008006" key="5">
    <source>
        <dbReference type="Google" id="ProtNLM"/>
    </source>
</evidence>
<feature type="chain" id="PRO_5002010346" description="YhcN/YlaJ family sporulation lipoprotein" evidence="2">
    <location>
        <begin position="22"/>
        <end position="191"/>
    </location>
</feature>
<dbReference type="OrthoDB" id="1707228at2"/>
<evidence type="ECO:0000313" key="3">
    <source>
        <dbReference type="EMBL" id="KGX85898.1"/>
    </source>
</evidence>
<dbReference type="PROSITE" id="PS51257">
    <property type="entry name" value="PROKAR_LIPOPROTEIN"/>
    <property type="match status" value="1"/>
</dbReference>
<dbReference type="EMBL" id="AVPF01000035">
    <property type="protein sequence ID" value="KGX85898.1"/>
    <property type="molecule type" value="Genomic_DNA"/>
</dbReference>
<dbReference type="AlphaFoldDB" id="A0A0A5G437"/>
<dbReference type="GO" id="GO:0030435">
    <property type="term" value="P:sporulation resulting in formation of a cellular spore"/>
    <property type="evidence" value="ECO:0007669"/>
    <property type="project" value="InterPro"/>
</dbReference>
<dbReference type="RefSeq" id="WP_027448778.1">
    <property type="nucleotide sequence ID" value="NZ_AVPF01000035.1"/>
</dbReference>
<sequence>MKVKVLGMTLLSATVLFGCQAGDDQEARMGKKGNDYEDSAYNTQYSPNEDGFNNVDYDNGPFNGNRDGQDYDNMNNDNNNRYDVARKAAKNISSQVSEVDRSYVLTTENNAYVAVVKEGDNKREINDNLKSKIADIVKNTDPDIDNVYVSANPDFFKMTGDYVDDVRNGDPVRGFFQEFGQMTDRLFPEAE</sequence>
<dbReference type="NCBIfam" id="TIGR02898">
    <property type="entry name" value="spore_YhcN_YlaJ"/>
    <property type="match status" value="1"/>
</dbReference>
<dbReference type="InterPro" id="IPR019076">
    <property type="entry name" value="Spore_lipoprot_YhcN/YlaJ-like"/>
</dbReference>
<evidence type="ECO:0000256" key="1">
    <source>
        <dbReference type="SAM" id="MobiDB-lite"/>
    </source>
</evidence>
<evidence type="ECO:0000313" key="4">
    <source>
        <dbReference type="Proteomes" id="UP000030403"/>
    </source>
</evidence>
<dbReference type="eggNOG" id="ENOG5032V70">
    <property type="taxonomic scope" value="Bacteria"/>
</dbReference>
<feature type="signal peptide" evidence="2">
    <location>
        <begin position="1"/>
        <end position="21"/>
    </location>
</feature>
<gene>
    <name evidence="3" type="ORF">N783_12975</name>
</gene>
<dbReference type="InterPro" id="IPR014247">
    <property type="entry name" value="Spore_lipoprot_YhcN/YlaJ"/>
</dbReference>
<name>A0A0A5G437_9BACI</name>